<dbReference type="InterPro" id="IPR013762">
    <property type="entry name" value="Integrase-like_cat_sf"/>
</dbReference>
<keyword evidence="1" id="KW-0233">DNA recombination</keyword>
<protein>
    <recommendedName>
        <fullName evidence="2">Tyr recombinase domain-containing protein</fullName>
    </recommendedName>
</protein>
<accession>A0A4Y9R3R2</accession>
<dbReference type="AlphaFoldDB" id="A0A4Y9R3R2"/>
<sequence length="46" mass="4485">MAAGVPLKVVSELLGHSSIVITGDVYGHVAPQVSAGAIDVLSAALA</sequence>
<evidence type="ECO:0000256" key="1">
    <source>
        <dbReference type="ARBA" id="ARBA00023172"/>
    </source>
</evidence>
<dbReference type="InterPro" id="IPR002104">
    <property type="entry name" value="Integrase_catalytic"/>
</dbReference>
<dbReference type="InterPro" id="IPR011010">
    <property type="entry name" value="DNA_brk_join_enz"/>
</dbReference>
<dbReference type="GO" id="GO:0006310">
    <property type="term" value="P:DNA recombination"/>
    <property type="evidence" value="ECO:0007669"/>
    <property type="project" value="UniProtKB-KW"/>
</dbReference>
<organism evidence="3 4">
    <name type="scientific">Orlajensenia leifsoniae</name>
    <dbReference type="NCBI Taxonomy" id="2561933"/>
    <lineage>
        <taxon>Bacteria</taxon>
        <taxon>Bacillati</taxon>
        <taxon>Actinomycetota</taxon>
        <taxon>Actinomycetes</taxon>
        <taxon>Micrococcales</taxon>
        <taxon>Microbacteriaceae</taxon>
        <taxon>Orlajensenia</taxon>
    </lineage>
</organism>
<dbReference type="EMBL" id="SPQZ01000002">
    <property type="protein sequence ID" value="TFV98768.1"/>
    <property type="molecule type" value="Genomic_DNA"/>
</dbReference>
<dbReference type="GO" id="GO:0003677">
    <property type="term" value="F:DNA binding"/>
    <property type="evidence" value="ECO:0007669"/>
    <property type="project" value="InterPro"/>
</dbReference>
<feature type="domain" description="Tyr recombinase" evidence="2">
    <location>
        <begin position="1"/>
        <end position="39"/>
    </location>
</feature>
<evidence type="ECO:0000259" key="2">
    <source>
        <dbReference type="PROSITE" id="PS51898"/>
    </source>
</evidence>
<proteinExistence type="predicted"/>
<reference evidence="3 4" key="1">
    <citation type="journal article" date="2018" name="J. Microbiol.">
        <title>Leifsonia flava sp. nov., a novel actinobacterium isolated from the rhizosphere of Aquilegia viridiflora.</title>
        <authorList>
            <person name="Cai Y."/>
            <person name="Tao W.Z."/>
            <person name="Ma Y.J."/>
            <person name="Cheng J."/>
            <person name="Zhang M.Y."/>
            <person name="Zhang Y.X."/>
        </authorList>
    </citation>
    <scope>NUCLEOTIDE SEQUENCE [LARGE SCALE GENOMIC DNA]</scope>
    <source>
        <strain evidence="3 4">SYP-B2174</strain>
    </source>
</reference>
<evidence type="ECO:0000313" key="3">
    <source>
        <dbReference type="EMBL" id="TFV98768.1"/>
    </source>
</evidence>
<dbReference type="Gene3D" id="1.10.443.10">
    <property type="entry name" value="Intergrase catalytic core"/>
    <property type="match status" value="1"/>
</dbReference>
<dbReference type="Proteomes" id="UP000298127">
    <property type="component" value="Unassembled WGS sequence"/>
</dbReference>
<dbReference type="GO" id="GO:0015074">
    <property type="term" value="P:DNA integration"/>
    <property type="evidence" value="ECO:0007669"/>
    <property type="project" value="InterPro"/>
</dbReference>
<dbReference type="SUPFAM" id="SSF56349">
    <property type="entry name" value="DNA breaking-rejoining enzymes"/>
    <property type="match status" value="1"/>
</dbReference>
<dbReference type="PROSITE" id="PS51898">
    <property type="entry name" value="TYR_RECOMBINASE"/>
    <property type="match status" value="1"/>
</dbReference>
<evidence type="ECO:0000313" key="4">
    <source>
        <dbReference type="Proteomes" id="UP000298127"/>
    </source>
</evidence>
<name>A0A4Y9R3R2_9MICO</name>
<gene>
    <name evidence="3" type="ORF">E4M00_04445</name>
</gene>
<comment type="caution">
    <text evidence="3">The sequence shown here is derived from an EMBL/GenBank/DDBJ whole genome shotgun (WGS) entry which is preliminary data.</text>
</comment>
<keyword evidence="4" id="KW-1185">Reference proteome</keyword>